<keyword evidence="3 9" id="KW-0732">Signal</keyword>
<evidence type="ECO:0000313" key="10">
    <source>
        <dbReference type="EMBL" id="GAB1296963.1"/>
    </source>
</evidence>
<dbReference type="CDD" id="cd06461">
    <property type="entry name" value="M2_ACE"/>
    <property type="match status" value="1"/>
</dbReference>
<comment type="caution">
    <text evidence="6">Lacks conserved residue(s) required for the propagation of feature annotation.</text>
</comment>
<keyword evidence="7" id="KW-0378">Hydrolase</keyword>
<organism evidence="10 11">
    <name type="scientific">Apodemus speciosus</name>
    <name type="common">Large Japanese field mouse</name>
    <dbReference type="NCBI Taxonomy" id="105296"/>
    <lineage>
        <taxon>Eukaryota</taxon>
        <taxon>Metazoa</taxon>
        <taxon>Chordata</taxon>
        <taxon>Craniata</taxon>
        <taxon>Vertebrata</taxon>
        <taxon>Euteleostomi</taxon>
        <taxon>Mammalia</taxon>
        <taxon>Eutheria</taxon>
        <taxon>Euarchontoglires</taxon>
        <taxon>Glires</taxon>
        <taxon>Rodentia</taxon>
        <taxon>Myomorpha</taxon>
        <taxon>Muroidea</taxon>
        <taxon>Muridae</taxon>
        <taxon>Murinae</taxon>
        <taxon>Apodemus</taxon>
    </lineage>
</organism>
<dbReference type="InterPro" id="IPR001548">
    <property type="entry name" value="Peptidase_M2"/>
</dbReference>
<dbReference type="EC" id="3.4.-.-" evidence="7"/>
<comment type="cofactor">
    <cofactor evidence="7">
        <name>Zn(2+)</name>
        <dbReference type="ChEBI" id="CHEBI:29105"/>
    </cofactor>
    <text evidence="7">Binds 2 Zn(2+) ions per subunit.</text>
</comment>
<keyword evidence="7" id="KW-0482">Metalloprotease</keyword>
<keyword evidence="7" id="KW-0121">Carboxypeptidase</keyword>
<keyword evidence="7" id="KW-0479">Metal-binding</keyword>
<feature type="transmembrane region" description="Helical" evidence="8">
    <location>
        <begin position="733"/>
        <end position="754"/>
    </location>
</feature>
<dbReference type="Pfam" id="PF01401">
    <property type="entry name" value="Peptidase_M2"/>
    <property type="match status" value="2"/>
</dbReference>
<feature type="signal peptide" evidence="9">
    <location>
        <begin position="1"/>
        <end position="18"/>
    </location>
</feature>
<dbReference type="EMBL" id="BAAFST010000011">
    <property type="protein sequence ID" value="GAB1296963.1"/>
    <property type="molecule type" value="Genomic_DNA"/>
</dbReference>
<keyword evidence="7" id="KW-0862">Zinc</keyword>
<sequence>MDLPWALLLVLLCYHGQLLPWLRTVGEPSLDEFYSEAQAKMFLQFYEQTAQVVLNELMEATWNYVTNITRRNQENMMQKEAEWSQFMLYFGTRARMFRINHFLDPDVKRMLSKLRNIDKSALPTKDLLEYNKLLTYMEAAYNGAEVCLNEGPCLPLEPDLEEIMATSRDQKELLWAWQGWRDAVGRQLRPVFGDYVHLSNKVAQYNGYEDMGALWRSKYESDTLEDDLEQLYTELQPLYLNLHAYVRRSLYRFYGPELIDLRGPIPAHLLGNMWAQSWGNILDLVLPYPDKPPEDVTKIMKIQHWKPEKMFEEANLFFTSMGMLPAPPTFWIKSMMQKPVDGREVECHTSSWNFYKFNDFRVKKCTEVTVEDLLSVFHQMGHIQYFSQYQNLSVIYQEGASPAFEEAVGSIITLSASSHKHLLARGLLSQQHLDSEEEMNFLLGIALEKIAFIPFSYMVDLFRWKVFDGTIQKSVYNQEWWNLRDRVSLRSPGYPGTHSVDQADLELNSQVLGSKVLKYQGLCPPVPRSEDDFDPGAKFHIPASLPYVRYFLSLVLQFQLHEVLCRASGHVGPLHRCDIYNSKVAGRILEDLLKLGSSRPWQQVLKEMTGEPNISTKALLTYFKPLLNWLVTENVKQGDILGWPDFSCSFEEKVTSKVSFLGTEAEPDQAYLGQWVLLSMSFVMFFLILALVFRLHYLEKQSLKKDTVVVKTMPSTYFLGIAMEPHQAVRKQWLLLGLCFILMLCCIGLLIWILTQSTGKAPWTKDEWQS</sequence>
<evidence type="ECO:0000256" key="9">
    <source>
        <dbReference type="SAM" id="SignalP"/>
    </source>
</evidence>
<evidence type="ECO:0000256" key="4">
    <source>
        <dbReference type="ARBA" id="ARBA00023157"/>
    </source>
</evidence>
<evidence type="ECO:0000313" key="11">
    <source>
        <dbReference type="Proteomes" id="UP001623349"/>
    </source>
</evidence>
<dbReference type="PROSITE" id="PS52011">
    <property type="entry name" value="PEPTIDASE_M2"/>
    <property type="match status" value="1"/>
</dbReference>
<reference evidence="10 11" key="1">
    <citation type="submission" date="2024-08" db="EMBL/GenBank/DDBJ databases">
        <title>The draft genome of Apodemus speciosus.</title>
        <authorList>
            <person name="Nabeshima K."/>
            <person name="Suzuki S."/>
            <person name="Onuma M."/>
        </authorList>
    </citation>
    <scope>NUCLEOTIDE SEQUENCE [LARGE SCALE GENOMIC DNA]</scope>
    <source>
        <strain evidence="10">IB14-021</strain>
    </source>
</reference>
<evidence type="ECO:0000256" key="6">
    <source>
        <dbReference type="PROSITE-ProRule" id="PRU01355"/>
    </source>
</evidence>
<comment type="similarity">
    <text evidence="2 6 7">Belongs to the peptidase M2 family.</text>
</comment>
<evidence type="ECO:0000256" key="5">
    <source>
        <dbReference type="ARBA" id="ARBA00023180"/>
    </source>
</evidence>
<proteinExistence type="inferred from homology"/>
<keyword evidence="8" id="KW-0472">Membrane</keyword>
<protein>
    <recommendedName>
        <fullName evidence="7">Angiotensin-converting enzyme</fullName>
        <ecNumber evidence="7">3.4.-.-</ecNumber>
    </recommendedName>
</protein>
<keyword evidence="11" id="KW-1185">Reference proteome</keyword>
<comment type="cofactor">
    <cofactor evidence="1">
        <name>chloride</name>
        <dbReference type="ChEBI" id="CHEBI:17996"/>
    </cofactor>
</comment>
<evidence type="ECO:0000256" key="3">
    <source>
        <dbReference type="ARBA" id="ARBA00022729"/>
    </source>
</evidence>
<keyword evidence="7" id="KW-0645">Protease</keyword>
<dbReference type="PANTHER" id="PTHR10514">
    <property type="entry name" value="ANGIOTENSIN-CONVERTING ENZYME"/>
    <property type="match status" value="1"/>
</dbReference>
<feature type="transmembrane region" description="Helical" evidence="8">
    <location>
        <begin position="675"/>
        <end position="695"/>
    </location>
</feature>
<keyword evidence="8" id="KW-1133">Transmembrane helix</keyword>
<comment type="caution">
    <text evidence="10">The sequence shown here is derived from an EMBL/GenBank/DDBJ whole genome shotgun (WGS) entry which is preliminary data.</text>
</comment>
<evidence type="ECO:0000256" key="2">
    <source>
        <dbReference type="ARBA" id="ARBA00008139"/>
    </source>
</evidence>
<keyword evidence="8" id="KW-0812">Transmembrane</keyword>
<evidence type="ECO:0000256" key="7">
    <source>
        <dbReference type="RuleBase" id="RU361144"/>
    </source>
</evidence>
<name>A0ABQ0FCJ1_APOSI</name>
<accession>A0ABQ0FCJ1</accession>
<feature type="disulfide bond" evidence="6">
    <location>
        <begin position="347"/>
        <end position="365"/>
    </location>
</feature>
<dbReference type="PRINTS" id="PR00791">
    <property type="entry name" value="PEPDIPTASEA"/>
</dbReference>
<keyword evidence="5 7" id="KW-0325">Glycoprotein</keyword>
<keyword evidence="4 6" id="KW-1015">Disulfide bond</keyword>
<dbReference type="Proteomes" id="UP001623349">
    <property type="component" value="Unassembled WGS sequence"/>
</dbReference>
<evidence type="ECO:0000256" key="1">
    <source>
        <dbReference type="ARBA" id="ARBA00001923"/>
    </source>
</evidence>
<feature type="chain" id="PRO_5046181100" description="Angiotensin-converting enzyme" evidence="9">
    <location>
        <begin position="19"/>
        <end position="770"/>
    </location>
</feature>
<gene>
    <name evidence="10" type="ORF">APTSU1_001219800</name>
</gene>
<dbReference type="SUPFAM" id="SSF55486">
    <property type="entry name" value="Metalloproteases ('zincins'), catalytic domain"/>
    <property type="match status" value="1"/>
</dbReference>
<dbReference type="PANTHER" id="PTHR10514:SF41">
    <property type="entry name" value="ANGIOTENSIN-CONVERTING ENZYME-LIKE PROTEIN ACE3"/>
    <property type="match status" value="1"/>
</dbReference>
<evidence type="ECO:0000256" key="8">
    <source>
        <dbReference type="SAM" id="Phobius"/>
    </source>
</evidence>